<dbReference type="GeneID" id="62148396"/>
<comment type="caution">
    <text evidence="2">The sequence shown here is derived from an EMBL/GenBank/DDBJ whole genome shotgun (WGS) entry which is preliminary data.</text>
</comment>
<dbReference type="EMBL" id="RCSW01000008">
    <property type="protein sequence ID" value="KAF7945769.1"/>
    <property type="molecule type" value="Genomic_DNA"/>
</dbReference>
<dbReference type="AlphaFoldDB" id="A0A9P5LVJ7"/>
<organism evidence="2 3">
    <name type="scientific">Botrytis byssoidea</name>
    <dbReference type="NCBI Taxonomy" id="139641"/>
    <lineage>
        <taxon>Eukaryota</taxon>
        <taxon>Fungi</taxon>
        <taxon>Dikarya</taxon>
        <taxon>Ascomycota</taxon>
        <taxon>Pezizomycotina</taxon>
        <taxon>Leotiomycetes</taxon>
        <taxon>Helotiales</taxon>
        <taxon>Sclerotiniaceae</taxon>
        <taxon>Botrytis</taxon>
    </lineage>
</organism>
<dbReference type="RefSeq" id="XP_038733676.1">
    <property type="nucleotide sequence ID" value="XM_038875319.1"/>
</dbReference>
<feature type="compositionally biased region" description="Basic and acidic residues" evidence="1">
    <location>
        <begin position="16"/>
        <end position="29"/>
    </location>
</feature>
<evidence type="ECO:0000256" key="1">
    <source>
        <dbReference type="SAM" id="MobiDB-lite"/>
    </source>
</evidence>
<protein>
    <submittedName>
        <fullName evidence="2">Uncharacterized protein</fullName>
    </submittedName>
</protein>
<evidence type="ECO:0000313" key="2">
    <source>
        <dbReference type="EMBL" id="KAF7945769.1"/>
    </source>
</evidence>
<name>A0A9P5LVJ7_9HELO</name>
<proteinExistence type="predicted"/>
<gene>
    <name evidence="2" type="ORF">EAE97_004807</name>
</gene>
<evidence type="ECO:0000313" key="3">
    <source>
        <dbReference type="Proteomes" id="UP000710849"/>
    </source>
</evidence>
<feature type="region of interest" description="Disordered" evidence="1">
    <location>
        <begin position="1"/>
        <end position="29"/>
    </location>
</feature>
<sequence>MHSTPDYFLDAGSNGDVEKNRDIENNSDIEKNRDIENTRNNAIKVLEGMDKIISQKKKTSEKYCIDISQIYSSRLRSSASQINRGVDLIHNFEQIYREYTPLPGLSIGREEHDTAGSLTGFLRHDDDIYSLTCRHVVFPYKNFRSEYKHQNGEEKLQVSIPAMKDHVETKGRLKFALDNITFGNKNVRFEDAANIDEEYMLHIETQEIHRKSSLIRYNAAEDYCPIAGYVSAAPEEWRKAPGYTGNLDWAIIKNLCIGISNILPRSRFWPTDECKASNSKCQVLQDSERFNIKHPSSSLALGTNKFYFKAPSRTLGWLACEMNGIRSIHHENGHGCSEECVFVGAMNGEAVSGGGDSGSLIYDIDIDTTDADKPTAALIPMAMIWGGNDGGSIISGFGDVTYATPIGAVLKDIECEMGWDEGSLEFC</sequence>
<dbReference type="Proteomes" id="UP000710849">
    <property type="component" value="Unassembled WGS sequence"/>
</dbReference>
<keyword evidence="3" id="KW-1185">Reference proteome</keyword>
<reference evidence="2 3" key="1">
    <citation type="journal article" date="2020" name="Genome Biol. Evol.">
        <title>Comparative genomics of Sclerotiniaceae.</title>
        <authorList>
            <person name="Valero Jimenez C.A."/>
            <person name="Steentjes M."/>
            <person name="Scholten O.E."/>
            <person name="Van Kan J.A.L."/>
        </authorList>
    </citation>
    <scope>NUCLEOTIDE SEQUENCE [LARGE SCALE GENOMIC DNA]</scope>
    <source>
        <strain evidence="2 3">MUCL 94</strain>
    </source>
</reference>
<accession>A0A9P5LVJ7</accession>